<evidence type="ECO:0000313" key="3">
    <source>
        <dbReference type="EMBL" id="KAE9585013.1"/>
    </source>
</evidence>
<name>A0A6A4MV70_LUPAL</name>
<dbReference type="Proteomes" id="UP000447434">
    <property type="component" value="Chromosome 25"/>
</dbReference>
<dbReference type="InterPro" id="IPR023346">
    <property type="entry name" value="Lysozyme-like_dom_sf"/>
</dbReference>
<dbReference type="AlphaFoldDB" id="A0A6A4MV70"/>
<dbReference type="SUPFAM" id="SSF53955">
    <property type="entry name" value="Lysozyme-like"/>
    <property type="match status" value="2"/>
</dbReference>
<feature type="region of interest" description="Disordered" evidence="1">
    <location>
        <begin position="209"/>
        <end position="239"/>
    </location>
</feature>
<dbReference type="EMBL" id="WOCE01000025">
    <property type="protein sequence ID" value="KAE9585013.1"/>
    <property type="molecule type" value="Genomic_DNA"/>
</dbReference>
<dbReference type="OrthoDB" id="550520at2759"/>
<organism evidence="3 4">
    <name type="scientific">Lupinus albus</name>
    <name type="common">White lupine</name>
    <name type="synonym">Lupinus termis</name>
    <dbReference type="NCBI Taxonomy" id="3870"/>
    <lineage>
        <taxon>Eukaryota</taxon>
        <taxon>Viridiplantae</taxon>
        <taxon>Streptophyta</taxon>
        <taxon>Embryophyta</taxon>
        <taxon>Tracheophyta</taxon>
        <taxon>Spermatophyta</taxon>
        <taxon>Magnoliopsida</taxon>
        <taxon>eudicotyledons</taxon>
        <taxon>Gunneridae</taxon>
        <taxon>Pentapetalae</taxon>
        <taxon>rosids</taxon>
        <taxon>fabids</taxon>
        <taxon>Fabales</taxon>
        <taxon>Fabaceae</taxon>
        <taxon>Papilionoideae</taxon>
        <taxon>50 kb inversion clade</taxon>
        <taxon>genistoids sensu lato</taxon>
        <taxon>core genistoids</taxon>
        <taxon>Genisteae</taxon>
        <taxon>Lupinus</taxon>
    </lineage>
</organism>
<dbReference type="Gene3D" id="1.10.530.10">
    <property type="match status" value="2"/>
</dbReference>
<reference evidence="4" key="1">
    <citation type="journal article" date="2020" name="Nat. Commun.">
        <title>Genome sequence of the cluster root forming white lupin.</title>
        <authorList>
            <person name="Hufnagel B."/>
            <person name="Marques A."/>
            <person name="Soriano A."/>
            <person name="Marques L."/>
            <person name="Divol F."/>
            <person name="Doumas P."/>
            <person name="Sallet E."/>
            <person name="Mancinotti D."/>
            <person name="Carrere S."/>
            <person name="Marande W."/>
            <person name="Arribat S."/>
            <person name="Keller J."/>
            <person name="Huneau C."/>
            <person name="Blein T."/>
            <person name="Aime D."/>
            <person name="Laguerre M."/>
            <person name="Taylor J."/>
            <person name="Schubert V."/>
            <person name="Nelson M."/>
            <person name="Geu-Flores F."/>
            <person name="Crespi M."/>
            <person name="Gallardo-Guerrero K."/>
            <person name="Delaux P.-M."/>
            <person name="Salse J."/>
            <person name="Berges H."/>
            <person name="Guyot R."/>
            <person name="Gouzy J."/>
            <person name="Peret B."/>
        </authorList>
    </citation>
    <scope>NUCLEOTIDE SEQUENCE [LARGE SCALE GENOMIC DNA]</scope>
    <source>
        <strain evidence="4">cv. Amiga</strain>
    </source>
</reference>
<comment type="caution">
    <text evidence="3">The sequence shown here is derived from an EMBL/GenBank/DDBJ whole genome shotgun (WGS) entry which is preliminary data.</text>
</comment>
<keyword evidence="4" id="KW-1185">Reference proteome</keyword>
<proteinExistence type="predicted"/>
<evidence type="ECO:0000313" key="4">
    <source>
        <dbReference type="Proteomes" id="UP000447434"/>
    </source>
</evidence>
<dbReference type="PANTHER" id="PTHR37179:SF1">
    <property type="entry name" value="TRANSGLYCOSYLASE"/>
    <property type="match status" value="1"/>
</dbReference>
<dbReference type="Pfam" id="PF01464">
    <property type="entry name" value="SLT"/>
    <property type="match status" value="1"/>
</dbReference>
<evidence type="ECO:0000259" key="2">
    <source>
        <dbReference type="Pfam" id="PF01464"/>
    </source>
</evidence>
<feature type="domain" description="Transglycosylase SLT" evidence="2">
    <location>
        <begin position="81"/>
        <end position="196"/>
    </location>
</feature>
<protein>
    <submittedName>
        <fullName evidence="3">Putative Lysozyme-like domain-containing protein</fullName>
    </submittedName>
</protein>
<sequence length="431" mass="49677">MLDSHEVHLMAISFTYWDDCVDLEDLEAMWEVPEVSEEWLKAGEVKGHKIHLSRDPDGQPYLTQTEMRAVADIVIGRHFHSQIDPSMICAIAELESDRQLLVMQSDNKSKEPTLGLMQLSPKTVDQLMSESGYLQYGEEGNTNFLFKPFANVYFGAAYIKWLSTFDNKQRSEEFIVRAYKGGTKKATQKSTLRYWKGYLSVKENFPSRKSIRDDYPPPSNRRESSSEKPTDVSDDTYWDSRASPEDMADMWNHPEVQKEWNKSKERQGKVRFNQDENKEPYLSRVELKAVADIVLCKHLLTKKIKSTVLCAISEVVSKCLVNGVGERPGIMGIDYATAYWIYLELGYRAYKLESVDDLKCPFVSMYFGAAYVAWLSEYEGRERAPEFIAQAYFLGPKKVNPQDTSTLWLKFVEALSKYEETKRNRDSCSIM</sequence>
<gene>
    <name evidence="3" type="ORF">Lalb_Chr25g0284511</name>
</gene>
<evidence type="ECO:0000256" key="1">
    <source>
        <dbReference type="SAM" id="MobiDB-lite"/>
    </source>
</evidence>
<dbReference type="PANTHER" id="PTHR37179">
    <property type="entry name" value="TRANSGLYCOSYLASE"/>
    <property type="match status" value="1"/>
</dbReference>
<accession>A0A6A4MV70</accession>
<feature type="compositionally biased region" description="Basic and acidic residues" evidence="1">
    <location>
        <begin position="210"/>
        <end position="231"/>
    </location>
</feature>
<dbReference type="InterPro" id="IPR008258">
    <property type="entry name" value="Transglycosylase_SLT_dom_1"/>
</dbReference>